<accession>A0A4R0NDV0</accession>
<dbReference type="OrthoDB" id="9807630at2"/>
<dbReference type="AlphaFoldDB" id="A0A4R0NDV0"/>
<name>A0A4R0NDV0_9SPHI</name>
<dbReference type="SUPFAM" id="SSF56784">
    <property type="entry name" value="HAD-like"/>
    <property type="match status" value="1"/>
</dbReference>
<proteinExistence type="predicted"/>
<dbReference type="Proteomes" id="UP000291117">
    <property type="component" value="Unassembled WGS sequence"/>
</dbReference>
<dbReference type="Gene3D" id="1.10.150.520">
    <property type="match status" value="1"/>
</dbReference>
<dbReference type="Pfam" id="PF00702">
    <property type="entry name" value="Hydrolase"/>
    <property type="match status" value="1"/>
</dbReference>
<dbReference type="SFLD" id="SFLDS00003">
    <property type="entry name" value="Haloacid_Dehalogenase"/>
    <property type="match status" value="1"/>
</dbReference>
<dbReference type="RefSeq" id="WP_131608684.1">
    <property type="nucleotide sequence ID" value="NZ_SJSM01000004.1"/>
</dbReference>
<evidence type="ECO:0000313" key="1">
    <source>
        <dbReference type="EMBL" id="TCC97272.1"/>
    </source>
</evidence>
<gene>
    <name evidence="1" type="ORF">EZ444_10505</name>
</gene>
<dbReference type="GO" id="GO:0016787">
    <property type="term" value="F:hydrolase activity"/>
    <property type="evidence" value="ECO:0007669"/>
    <property type="project" value="UniProtKB-KW"/>
</dbReference>
<sequence length="230" mass="26764">MSVKNISWDTLELVIFDVDGTLYDQKRLRRKMLVALIKHYLVRPWRYRDLLILYHFRNEREKRGGAQFEDLYLQQFVWCAEKMNVPVTKVAKVIEKWMFNFPNRYLGQFTYPGIILFFNVLKQNKILTAIYSDYESADKLNSMGLSADIVVSSTDEQVNTLKPLPNGLNYIISELDIKDKNNCLFIGDRDDLDGACSRQAGIPFLLVDKLAANNDFYEELSNQLIISAKK</sequence>
<evidence type="ECO:0000313" key="2">
    <source>
        <dbReference type="Proteomes" id="UP000291117"/>
    </source>
</evidence>
<dbReference type="InterPro" id="IPR036412">
    <property type="entry name" value="HAD-like_sf"/>
</dbReference>
<comment type="caution">
    <text evidence="1">The sequence shown here is derived from an EMBL/GenBank/DDBJ whole genome shotgun (WGS) entry which is preliminary data.</text>
</comment>
<dbReference type="EMBL" id="SJSM01000004">
    <property type="protein sequence ID" value="TCC97272.1"/>
    <property type="molecule type" value="Genomic_DNA"/>
</dbReference>
<organism evidence="1 2">
    <name type="scientific">Pedobacter hiemivivus</name>
    <dbReference type="NCBI Taxonomy" id="2530454"/>
    <lineage>
        <taxon>Bacteria</taxon>
        <taxon>Pseudomonadati</taxon>
        <taxon>Bacteroidota</taxon>
        <taxon>Sphingobacteriia</taxon>
        <taxon>Sphingobacteriales</taxon>
        <taxon>Sphingobacteriaceae</taxon>
        <taxon>Pedobacter</taxon>
    </lineage>
</organism>
<keyword evidence="2" id="KW-1185">Reference proteome</keyword>
<reference evidence="1 2" key="1">
    <citation type="submission" date="2019-02" db="EMBL/GenBank/DDBJ databases">
        <title>Pedobacter sp. RP-3-8 sp. nov., isolated from Arctic soil.</title>
        <authorList>
            <person name="Dahal R.H."/>
        </authorList>
    </citation>
    <scope>NUCLEOTIDE SEQUENCE [LARGE SCALE GENOMIC DNA]</scope>
    <source>
        <strain evidence="1 2">RP-3-8</strain>
    </source>
</reference>
<dbReference type="Gene3D" id="3.40.50.1000">
    <property type="entry name" value="HAD superfamily/HAD-like"/>
    <property type="match status" value="1"/>
</dbReference>
<dbReference type="SFLD" id="SFLDG01129">
    <property type="entry name" value="C1.5:_HAD__Beta-PGM__Phosphata"/>
    <property type="match status" value="1"/>
</dbReference>
<protein>
    <submittedName>
        <fullName evidence="1">HAD family hydrolase</fullName>
    </submittedName>
</protein>
<keyword evidence="1" id="KW-0378">Hydrolase</keyword>
<dbReference type="InterPro" id="IPR023214">
    <property type="entry name" value="HAD_sf"/>
</dbReference>